<keyword evidence="2" id="KW-0812">Transmembrane</keyword>
<feature type="transmembrane region" description="Helical" evidence="2">
    <location>
        <begin position="49"/>
        <end position="71"/>
    </location>
</feature>
<feature type="transmembrane region" description="Helical" evidence="2">
    <location>
        <begin position="83"/>
        <end position="103"/>
    </location>
</feature>
<reference evidence="3 4" key="1">
    <citation type="journal article" date="2019" name="Int. J. Syst. Evol. Microbiol.">
        <title>The Global Catalogue of Microorganisms (GCM) 10K type strain sequencing project: providing services to taxonomists for standard genome sequencing and annotation.</title>
        <authorList>
            <consortium name="The Broad Institute Genomics Platform"/>
            <consortium name="The Broad Institute Genome Sequencing Center for Infectious Disease"/>
            <person name="Wu L."/>
            <person name="Ma J."/>
        </authorList>
    </citation>
    <scope>NUCLEOTIDE SEQUENCE [LARGE SCALE GENOMIC DNA]</scope>
    <source>
        <strain evidence="3 4">JCM 14283</strain>
    </source>
</reference>
<accession>A0ABN2UIW8</accession>
<keyword evidence="4" id="KW-1185">Reference proteome</keyword>
<protein>
    <submittedName>
        <fullName evidence="3">Uncharacterized protein</fullName>
    </submittedName>
</protein>
<evidence type="ECO:0000256" key="2">
    <source>
        <dbReference type="SAM" id="Phobius"/>
    </source>
</evidence>
<feature type="region of interest" description="Disordered" evidence="1">
    <location>
        <begin position="165"/>
        <end position="189"/>
    </location>
</feature>
<dbReference type="EMBL" id="BAAANB010000021">
    <property type="protein sequence ID" value="GAA2038054.1"/>
    <property type="molecule type" value="Genomic_DNA"/>
</dbReference>
<feature type="transmembrane region" description="Helical" evidence="2">
    <location>
        <begin position="274"/>
        <end position="292"/>
    </location>
</feature>
<feature type="transmembrane region" description="Helical" evidence="2">
    <location>
        <begin position="387"/>
        <end position="407"/>
    </location>
</feature>
<keyword evidence="2" id="KW-1133">Transmembrane helix</keyword>
<feature type="transmembrane region" description="Helical" evidence="2">
    <location>
        <begin position="243"/>
        <end position="262"/>
    </location>
</feature>
<name>A0ABN2UIW8_9MICO</name>
<feature type="transmembrane region" description="Helical" evidence="2">
    <location>
        <begin position="332"/>
        <end position="353"/>
    </location>
</feature>
<keyword evidence="2" id="KW-0472">Membrane</keyword>
<evidence type="ECO:0000313" key="3">
    <source>
        <dbReference type="EMBL" id="GAA2038054.1"/>
    </source>
</evidence>
<dbReference type="Proteomes" id="UP001501285">
    <property type="component" value="Unassembled WGS sequence"/>
</dbReference>
<feature type="transmembrane region" description="Helical" evidence="2">
    <location>
        <begin position="360"/>
        <end position="381"/>
    </location>
</feature>
<feature type="transmembrane region" description="Helical" evidence="2">
    <location>
        <begin position="194"/>
        <end position="214"/>
    </location>
</feature>
<feature type="compositionally biased region" description="Polar residues" evidence="1">
    <location>
        <begin position="167"/>
        <end position="189"/>
    </location>
</feature>
<feature type="transmembrane region" description="Helical" evidence="2">
    <location>
        <begin position="139"/>
        <end position="157"/>
    </location>
</feature>
<comment type="caution">
    <text evidence="3">The sequence shown here is derived from an EMBL/GenBank/DDBJ whole genome shotgun (WGS) entry which is preliminary data.</text>
</comment>
<evidence type="ECO:0000313" key="4">
    <source>
        <dbReference type="Proteomes" id="UP001501285"/>
    </source>
</evidence>
<gene>
    <name evidence="3" type="ORF">GCM10009740_32650</name>
</gene>
<organism evidence="3 4">
    <name type="scientific">Terrabacter terrae</name>
    <dbReference type="NCBI Taxonomy" id="318434"/>
    <lineage>
        <taxon>Bacteria</taxon>
        <taxon>Bacillati</taxon>
        <taxon>Actinomycetota</taxon>
        <taxon>Actinomycetes</taxon>
        <taxon>Micrococcales</taxon>
        <taxon>Intrasporangiaceae</taxon>
        <taxon>Terrabacter</taxon>
    </lineage>
</organism>
<sequence length="428" mass="44760">MTRAVTSGTSAARAAGPTIVGMTTFTTSYADRAPRATARRLLRSRLGRFLTAYLEMTLSMVVGMQLLGVVWDSSWPGLTSRPDAMALAMAFDMTLGMAAWMWVRRHAPRHIVDMSAVMVLPFLVLLVPYRLGVLSGEGLLTWGHVAMFALMAAYLAWRPHTPAAGPSSASSRTSAPCTTSPVPSKGASTMSRPARAASVLLVLGAALAVVGGLLHPHTEPPNSHAAVFAEYARSTDWVWVHDLQFLSAALVVTGFLFLGRALQRAGAAPGLVRLGDAAAATTLSLIAVNVAVDGVALGRAVDAWAHAAPADKSSRFAAAEAVRWMEWGVNSFFTISLGVTLLLFAAAVLRLAHQSTRLRLAGVAGALAGGMLLLNGMAVGAHGFEPSALPLVATALYVVMALGIPALDRARSATAPRLPDVEELPTAG</sequence>
<feature type="transmembrane region" description="Helical" evidence="2">
    <location>
        <begin position="115"/>
        <end position="133"/>
    </location>
</feature>
<proteinExistence type="predicted"/>
<evidence type="ECO:0000256" key="1">
    <source>
        <dbReference type="SAM" id="MobiDB-lite"/>
    </source>
</evidence>